<dbReference type="InterPro" id="IPR050985">
    <property type="entry name" value="Alpha-glycosidase_related"/>
</dbReference>
<proteinExistence type="inferred from homology"/>
<evidence type="ECO:0000259" key="8">
    <source>
        <dbReference type="Pfam" id="PF13802"/>
    </source>
</evidence>
<dbReference type="InterPro" id="IPR025887">
    <property type="entry name" value="Glyco_hydro_31_N_dom"/>
</dbReference>
<dbReference type="PANTHER" id="PTHR43053:SF4">
    <property type="entry name" value="MYOGENESIS-REGULATING GLYCOSIDASE"/>
    <property type="match status" value="1"/>
</dbReference>
<keyword evidence="3 6" id="KW-0326">Glycosidase</keyword>
<evidence type="ECO:0000256" key="3">
    <source>
        <dbReference type="ARBA" id="ARBA00023295"/>
    </source>
</evidence>
<dbReference type="PANTHER" id="PTHR43053">
    <property type="entry name" value="GLYCOSIDASE FAMILY 31"/>
    <property type="match status" value="1"/>
</dbReference>
<dbReference type="AlphaFoldDB" id="A0A2A6DXL5"/>
<dbReference type="InterPro" id="IPR013780">
    <property type="entry name" value="Glyco_hydro_b"/>
</dbReference>
<keyword evidence="2 6" id="KW-0378">Hydrolase</keyword>
<evidence type="ECO:0000259" key="9">
    <source>
        <dbReference type="Pfam" id="PF21365"/>
    </source>
</evidence>
<dbReference type="InterPro" id="IPR017853">
    <property type="entry name" value="GH"/>
</dbReference>
<sequence length="792" mass="88497">MKERAGRLVKFTDGNWLVREGFDIVGASFVHEVEIDEKNGAMTAHVAPRPVADRAAMLDTPLLSVRFSSPLPGVIRVRITHHAGIVDRGPHFEIDDRRPPVQITDGPEEAVLASGSLEVVVRKTGEWSAEFRRAGGGRVTRSGVGAAAYVRSHDGGRWVREELDLGVGECVYGLGERFTPFVKNGQTVDVWNRDGGTSTEQAYKNVPFYVTNRGYGVFVNHPELVSFEIASEKVSKAQFSVEGEVLEYFVIDGPTMKDVLEKYTALTGRPALPPAWSFGLWLSTSFTTDYDEATVNRFVDGMLERDIPLRVFHFDCFWMKPFHWCDFRWDERTFPDPEGMLRRLKAKGLKICVWINPYIAQRSPLFEEGRRNGYLVRRPNGDVWQWDLWQPGMGIVDFTNPEARRWFADKLRALVDMGVDCFKTDFGERIPTDVVWYDGSDPQKMHNYYTYLYNKVVFETLQEKVGRGEAVVFARSATAGSQRFPVHWGGDCYATYESMAETLRGGLSLGLSGFGFWSHDIGGFEQTATPDVYKRWLAFGLLSSHSRLHGSRSYRVPWLFDEEAVGVARFFTKLKYRLMPYLFAAACEAANRGVPVLRAMPLEFFGDPACDYLDRQYMLGGSLLVAPVFDAGGEVSYYLPKGRWTHLLSGEEAEGGSWRKERHDYFSLPLWVRPNSLVAFGREAGQPDYDYADGATLRLYALEDGGRAEATVYSPKGEPELCVVAERRGGLIEVRYDGVGKPWRLELAGVAPEAVWSVEGASFAGDEGGAGAAFAPEGGAGVVRVRLGQSAG</sequence>
<dbReference type="Gene3D" id="2.60.40.1180">
    <property type="entry name" value="Golgi alpha-mannosidase II"/>
    <property type="match status" value="2"/>
</dbReference>
<comment type="catalytic activity">
    <reaction evidence="4">
        <text>Hydrolysis of terminal, non-reducing alpha-D-xylose residues with release of alpha-D-xylose.</text>
        <dbReference type="EC" id="3.2.1.177"/>
    </reaction>
</comment>
<dbReference type="GO" id="GO:0061634">
    <property type="term" value="F:alpha-D-xyloside xylohydrolase"/>
    <property type="evidence" value="ECO:0007669"/>
    <property type="project" value="UniProtKB-EC"/>
</dbReference>
<dbReference type="InterPro" id="IPR000322">
    <property type="entry name" value="Glyco_hydro_31_TIM"/>
</dbReference>
<name>A0A2A6DXL5_9BACL</name>
<dbReference type="Proteomes" id="UP000243688">
    <property type="component" value="Unassembled WGS sequence"/>
</dbReference>
<organism evidence="10 11">
    <name type="scientific">Candidatus Reconcilbacillus cellulovorans</name>
    <dbReference type="NCBI Taxonomy" id="1906605"/>
    <lineage>
        <taxon>Bacteria</taxon>
        <taxon>Bacillati</taxon>
        <taxon>Bacillota</taxon>
        <taxon>Bacilli</taxon>
        <taxon>Bacillales</taxon>
        <taxon>Paenibacillaceae</taxon>
        <taxon>Candidatus Reconcilbacillus</taxon>
    </lineage>
</organism>
<dbReference type="GO" id="GO:0005975">
    <property type="term" value="P:carbohydrate metabolic process"/>
    <property type="evidence" value="ECO:0007669"/>
    <property type="project" value="InterPro"/>
</dbReference>
<dbReference type="InterPro" id="IPR011013">
    <property type="entry name" value="Gal_mutarotase_sf_dom"/>
</dbReference>
<accession>A0A2A6DXL5</accession>
<evidence type="ECO:0000256" key="2">
    <source>
        <dbReference type="ARBA" id="ARBA00022801"/>
    </source>
</evidence>
<dbReference type="Pfam" id="PF21365">
    <property type="entry name" value="Glyco_hydro_31_3rd"/>
    <property type="match status" value="1"/>
</dbReference>
<dbReference type="SUPFAM" id="SSF51445">
    <property type="entry name" value="(Trans)glycosidases"/>
    <property type="match status" value="1"/>
</dbReference>
<dbReference type="EC" id="3.2.1.177" evidence="5"/>
<dbReference type="SUPFAM" id="SSF117125">
    <property type="entry name" value="Putative glucosidase YicI, C-terminal domain"/>
    <property type="match status" value="1"/>
</dbReference>
<dbReference type="EMBL" id="MOXJ01000052">
    <property type="protein sequence ID" value="PDO09247.1"/>
    <property type="molecule type" value="Genomic_DNA"/>
</dbReference>
<dbReference type="Gene3D" id="2.60.40.1760">
    <property type="entry name" value="glycosyl hydrolase (family 31)"/>
    <property type="match status" value="1"/>
</dbReference>
<dbReference type="Gene3D" id="3.20.20.80">
    <property type="entry name" value="Glycosidases"/>
    <property type="match status" value="1"/>
</dbReference>
<dbReference type="SUPFAM" id="SSF74650">
    <property type="entry name" value="Galactose mutarotase-like"/>
    <property type="match status" value="1"/>
</dbReference>
<evidence type="ECO:0000313" key="11">
    <source>
        <dbReference type="Proteomes" id="UP000243688"/>
    </source>
</evidence>
<dbReference type="GO" id="GO:0030246">
    <property type="term" value="F:carbohydrate binding"/>
    <property type="evidence" value="ECO:0007669"/>
    <property type="project" value="InterPro"/>
</dbReference>
<dbReference type="InterPro" id="IPR048395">
    <property type="entry name" value="Glyco_hydro_31_C"/>
</dbReference>
<comment type="caution">
    <text evidence="10">The sequence shown here is derived from an EMBL/GenBank/DDBJ whole genome shotgun (WGS) entry which is preliminary data.</text>
</comment>
<reference evidence="10 11" key="1">
    <citation type="submission" date="2016-12" db="EMBL/GenBank/DDBJ databases">
        <title>Candidatus Reconcilibacillus cellulovorans genome.</title>
        <authorList>
            <person name="Kolinko S."/>
            <person name="Wu Y.-W."/>
            <person name="Tachea F."/>
            <person name="Denzel E."/>
            <person name="Hiras J."/>
            <person name="Baecker N."/>
            <person name="Chan L.J."/>
            <person name="Eichorst S.A."/>
            <person name="Frey D."/>
            <person name="Adams P.D."/>
            <person name="Pray T."/>
            <person name="Tanjore D."/>
            <person name="Petzold C.J."/>
            <person name="Gladden J.M."/>
            <person name="Simmons B.A."/>
            <person name="Singer S.W."/>
        </authorList>
    </citation>
    <scope>NUCLEOTIDE SEQUENCE [LARGE SCALE GENOMIC DNA]</scope>
    <source>
        <strain evidence="10">JTherm</strain>
    </source>
</reference>
<evidence type="ECO:0000313" key="10">
    <source>
        <dbReference type="EMBL" id="PDO09247.1"/>
    </source>
</evidence>
<evidence type="ECO:0000256" key="1">
    <source>
        <dbReference type="ARBA" id="ARBA00007806"/>
    </source>
</evidence>
<dbReference type="NCBIfam" id="NF007940">
    <property type="entry name" value="PRK10658.1"/>
    <property type="match status" value="1"/>
</dbReference>
<dbReference type="FunFam" id="3.20.20.80:FF:000053">
    <property type="entry name" value="Alpha-xylosidase YicI"/>
    <property type="match status" value="1"/>
</dbReference>
<evidence type="ECO:0000259" key="7">
    <source>
        <dbReference type="Pfam" id="PF01055"/>
    </source>
</evidence>
<feature type="domain" description="Glycoside hydrolase family 31 TIM barrel" evidence="7">
    <location>
        <begin position="270"/>
        <end position="584"/>
    </location>
</feature>
<dbReference type="Pfam" id="PF01055">
    <property type="entry name" value="Glyco_hydro_31_2nd"/>
    <property type="match status" value="1"/>
</dbReference>
<comment type="similarity">
    <text evidence="1 6">Belongs to the glycosyl hydrolase 31 family.</text>
</comment>
<evidence type="ECO:0000256" key="6">
    <source>
        <dbReference type="RuleBase" id="RU361185"/>
    </source>
</evidence>
<dbReference type="Pfam" id="PF13802">
    <property type="entry name" value="Gal_mutarotas_2"/>
    <property type="match status" value="1"/>
</dbReference>
<dbReference type="CDD" id="cd14752">
    <property type="entry name" value="GH31_N"/>
    <property type="match status" value="1"/>
</dbReference>
<evidence type="ECO:0000256" key="5">
    <source>
        <dbReference type="ARBA" id="ARBA00066962"/>
    </source>
</evidence>
<protein>
    <recommendedName>
        <fullName evidence="5">alpha-D-xyloside xylohydrolase</fullName>
        <ecNumber evidence="5">3.2.1.177</ecNumber>
    </recommendedName>
</protein>
<feature type="domain" description="Glycosyl hydrolase family 31 C-terminal" evidence="9">
    <location>
        <begin position="593"/>
        <end position="677"/>
    </location>
</feature>
<feature type="domain" description="Glycoside hydrolase family 31 N-terminal" evidence="8">
    <location>
        <begin position="65"/>
        <end position="227"/>
    </location>
</feature>
<dbReference type="SUPFAM" id="SSF51011">
    <property type="entry name" value="Glycosyl hydrolase domain"/>
    <property type="match status" value="1"/>
</dbReference>
<dbReference type="CDD" id="cd06593">
    <property type="entry name" value="GH31_xylosidase_YicI"/>
    <property type="match status" value="1"/>
</dbReference>
<evidence type="ECO:0000256" key="4">
    <source>
        <dbReference type="ARBA" id="ARBA00052064"/>
    </source>
</evidence>
<gene>
    <name evidence="10" type="ORF">BLM47_13610</name>
</gene>